<dbReference type="EMBL" id="BTGU01000045">
    <property type="protein sequence ID" value="GMN53202.1"/>
    <property type="molecule type" value="Genomic_DNA"/>
</dbReference>
<organism evidence="1 2">
    <name type="scientific">Ficus carica</name>
    <name type="common">Common fig</name>
    <dbReference type="NCBI Taxonomy" id="3494"/>
    <lineage>
        <taxon>Eukaryota</taxon>
        <taxon>Viridiplantae</taxon>
        <taxon>Streptophyta</taxon>
        <taxon>Embryophyta</taxon>
        <taxon>Tracheophyta</taxon>
        <taxon>Spermatophyta</taxon>
        <taxon>Magnoliopsida</taxon>
        <taxon>eudicotyledons</taxon>
        <taxon>Gunneridae</taxon>
        <taxon>Pentapetalae</taxon>
        <taxon>rosids</taxon>
        <taxon>fabids</taxon>
        <taxon>Rosales</taxon>
        <taxon>Moraceae</taxon>
        <taxon>Ficeae</taxon>
        <taxon>Ficus</taxon>
    </lineage>
</organism>
<accession>A0AA88DFF7</accession>
<evidence type="ECO:0000313" key="1">
    <source>
        <dbReference type="EMBL" id="GMN53202.1"/>
    </source>
</evidence>
<evidence type="ECO:0000313" key="2">
    <source>
        <dbReference type="Proteomes" id="UP001187192"/>
    </source>
</evidence>
<keyword evidence="2" id="KW-1185">Reference proteome</keyword>
<proteinExistence type="predicted"/>
<protein>
    <submittedName>
        <fullName evidence="1">Uncharacterized protein</fullName>
    </submittedName>
</protein>
<dbReference type="AlphaFoldDB" id="A0AA88DFF7"/>
<name>A0AA88DFF7_FICCA</name>
<sequence length="181" mass="20225">MKEHLSSSHKNVAPCNKVPKEVKEEICAYMKNETMAKHFAQRQFDDRVDSGSYFGSASFGDSSPSAPISDRGFKGPLDRYMKNDEKECTRAGPILTSQNPREAHERVCLDIGRTIADLTKRAKVDLQLISFQNKDGFFGLQQAKDTIDKHSPDPLLADDVPSDDEWFVADEGVPLPLSHIN</sequence>
<gene>
    <name evidence="1" type="ORF">TIFTF001_022341</name>
</gene>
<comment type="caution">
    <text evidence="1">The sequence shown here is derived from an EMBL/GenBank/DDBJ whole genome shotgun (WGS) entry which is preliminary data.</text>
</comment>
<reference evidence="1" key="1">
    <citation type="submission" date="2023-07" db="EMBL/GenBank/DDBJ databases">
        <title>draft genome sequence of fig (Ficus carica).</title>
        <authorList>
            <person name="Takahashi T."/>
            <person name="Nishimura K."/>
        </authorList>
    </citation>
    <scope>NUCLEOTIDE SEQUENCE</scope>
</reference>
<dbReference type="Proteomes" id="UP001187192">
    <property type="component" value="Unassembled WGS sequence"/>
</dbReference>